<evidence type="ECO:0000313" key="4">
    <source>
        <dbReference type="Proteomes" id="UP001152797"/>
    </source>
</evidence>
<name>A0A9P1G364_9DINO</name>
<reference evidence="2" key="1">
    <citation type="submission" date="2022-10" db="EMBL/GenBank/DDBJ databases">
        <authorList>
            <person name="Chen Y."/>
            <person name="Dougan E. K."/>
            <person name="Chan C."/>
            <person name="Rhodes N."/>
            <person name="Thang M."/>
        </authorList>
    </citation>
    <scope>NUCLEOTIDE SEQUENCE</scope>
</reference>
<feature type="non-terminal residue" evidence="2">
    <location>
        <position position="569"/>
    </location>
</feature>
<dbReference type="AlphaFoldDB" id="A0A9P1G364"/>
<dbReference type="EMBL" id="CAMXCT010002165">
    <property type="protein sequence ID" value="CAI3996155.1"/>
    <property type="molecule type" value="Genomic_DNA"/>
</dbReference>
<dbReference type="EMBL" id="CAMXCT030002165">
    <property type="protein sequence ID" value="CAL4783467.1"/>
    <property type="molecule type" value="Genomic_DNA"/>
</dbReference>
<accession>A0A9P1G364</accession>
<feature type="non-terminal residue" evidence="2">
    <location>
        <position position="1"/>
    </location>
</feature>
<protein>
    <submittedName>
        <fullName evidence="3">Pentatricopeptide repeat-containing protein, chloroplastic</fullName>
    </submittedName>
</protein>
<dbReference type="OrthoDB" id="443543at2759"/>
<evidence type="ECO:0000313" key="3">
    <source>
        <dbReference type="EMBL" id="CAL4783467.1"/>
    </source>
</evidence>
<keyword evidence="4" id="KW-1185">Reference proteome</keyword>
<proteinExistence type="predicted"/>
<evidence type="ECO:0000256" key="1">
    <source>
        <dbReference type="SAM" id="MobiDB-lite"/>
    </source>
</evidence>
<reference evidence="3 4" key="2">
    <citation type="submission" date="2024-05" db="EMBL/GenBank/DDBJ databases">
        <authorList>
            <person name="Chen Y."/>
            <person name="Shah S."/>
            <person name="Dougan E. K."/>
            <person name="Thang M."/>
            <person name="Chan C."/>
        </authorList>
    </citation>
    <scope>NUCLEOTIDE SEQUENCE [LARGE SCALE GENOMIC DNA]</scope>
</reference>
<feature type="region of interest" description="Disordered" evidence="1">
    <location>
        <begin position="199"/>
        <end position="258"/>
    </location>
</feature>
<comment type="caution">
    <text evidence="2">The sequence shown here is derived from an EMBL/GenBank/DDBJ whole genome shotgun (WGS) entry which is preliminary data.</text>
</comment>
<dbReference type="Proteomes" id="UP001152797">
    <property type="component" value="Unassembled WGS sequence"/>
</dbReference>
<evidence type="ECO:0000313" key="2">
    <source>
        <dbReference type="EMBL" id="CAI3996155.1"/>
    </source>
</evidence>
<gene>
    <name evidence="2" type="ORF">C1SCF055_LOCUS22653</name>
</gene>
<dbReference type="EMBL" id="CAMXCT020002165">
    <property type="protein sequence ID" value="CAL1149530.1"/>
    <property type="molecule type" value="Genomic_DNA"/>
</dbReference>
<organism evidence="2">
    <name type="scientific">Cladocopium goreaui</name>
    <dbReference type="NCBI Taxonomy" id="2562237"/>
    <lineage>
        <taxon>Eukaryota</taxon>
        <taxon>Sar</taxon>
        <taxon>Alveolata</taxon>
        <taxon>Dinophyceae</taxon>
        <taxon>Suessiales</taxon>
        <taxon>Symbiodiniaceae</taxon>
        <taxon>Cladocopium</taxon>
    </lineage>
</organism>
<sequence>MAQLALDDPAALKKLLDDCAVPAPIVANLNLLGYRSVALLGFAVPSDGHVDEMIEKLTPHDLGEQIDLLSPGAASLRRAIRQCFEACQAKGGIPCEPNFATAAKPKLSLTEYKELKLKFVEHFPGELLTPESTPSFMFLASLKEQVDAGTWTWTPWRHRISEHAEMLFQENRKPRSDHQLLQRMLNQQELMDFPEASDMQTALQPRPRSLHAPTTPKKVEPKATPKKPGTPPPVRKDDRLKDWNERPSSTVDLEPPPGDFSLGAWPGASASDLQVQESATVHDRARHILTLVAAKGGIVVIENPLTSMTWLDGLMSAWVRATSPYLAAAAACRFGEDWQKSWLFCSNKVDILAIGLGCDHNPKSHLNFAGLRLPDGSFYSRLTACYPKKLAEALAKVFLPYLSRHSKVATLRAWPSCLPSTFTAQPLTQRVEDGGGLISTAVWHSPQAPDVLGGLCKRWTSRILRMGLHSHILSHFATGSKDPPLSDQQLQGFLMDVREFVDVPDRIWDQALHVAPGQPFRLDLWIWLGIQIPGSSKRKLLPDTHEALQAWKDVLIGIWNDDADALSRG</sequence>
<feature type="compositionally biased region" description="Basic and acidic residues" evidence="1">
    <location>
        <begin position="234"/>
        <end position="245"/>
    </location>
</feature>